<reference evidence="2 3" key="2">
    <citation type="submission" date="2018-11" db="EMBL/GenBank/DDBJ databases">
        <authorList>
            <consortium name="Pathogen Informatics"/>
        </authorList>
    </citation>
    <scope>NUCLEOTIDE SEQUENCE [LARGE SCALE GENOMIC DNA]</scope>
</reference>
<feature type="region of interest" description="Disordered" evidence="1">
    <location>
        <begin position="75"/>
        <end position="128"/>
    </location>
</feature>
<evidence type="ECO:0000256" key="1">
    <source>
        <dbReference type="SAM" id="MobiDB-lite"/>
    </source>
</evidence>
<accession>A0A183UR95</accession>
<dbReference type="WBParaSite" id="TCNE_0001101501-mRNA-1">
    <property type="protein sequence ID" value="TCNE_0001101501-mRNA-1"/>
    <property type="gene ID" value="TCNE_0001101501"/>
</dbReference>
<sequence>MSAESVLEGVCVVHNSSSCDMPFNDFSLRQPFADVCWKSNEQQINEVENKSPQKQKTIEQNLKTAEQVAEIKPKDIPKTEKQQQIAKGQLKRGTAEYPTMDDIVSDWDTEATRDKRTRTQTLLDDPPP</sequence>
<keyword evidence="3" id="KW-1185">Reference proteome</keyword>
<name>A0A183UR95_TOXCA</name>
<gene>
    <name evidence="2" type="ORF">TCNE_LOCUS11015</name>
</gene>
<evidence type="ECO:0000313" key="2">
    <source>
        <dbReference type="EMBL" id="VDM42336.1"/>
    </source>
</evidence>
<evidence type="ECO:0000313" key="4">
    <source>
        <dbReference type="WBParaSite" id="TCNE_0001101501-mRNA-1"/>
    </source>
</evidence>
<evidence type="ECO:0000313" key="3">
    <source>
        <dbReference type="Proteomes" id="UP000050794"/>
    </source>
</evidence>
<dbReference type="AlphaFoldDB" id="A0A183UR95"/>
<dbReference type="EMBL" id="UYWY01020702">
    <property type="protein sequence ID" value="VDM42336.1"/>
    <property type="molecule type" value="Genomic_DNA"/>
</dbReference>
<dbReference type="Proteomes" id="UP000050794">
    <property type="component" value="Unassembled WGS sequence"/>
</dbReference>
<organism evidence="3 4">
    <name type="scientific">Toxocara canis</name>
    <name type="common">Canine roundworm</name>
    <dbReference type="NCBI Taxonomy" id="6265"/>
    <lineage>
        <taxon>Eukaryota</taxon>
        <taxon>Metazoa</taxon>
        <taxon>Ecdysozoa</taxon>
        <taxon>Nematoda</taxon>
        <taxon>Chromadorea</taxon>
        <taxon>Rhabditida</taxon>
        <taxon>Spirurina</taxon>
        <taxon>Ascaridomorpha</taxon>
        <taxon>Ascaridoidea</taxon>
        <taxon>Toxocaridae</taxon>
        <taxon>Toxocara</taxon>
    </lineage>
</organism>
<reference evidence="4" key="1">
    <citation type="submission" date="2016-06" db="UniProtKB">
        <authorList>
            <consortium name="WormBaseParasite"/>
        </authorList>
    </citation>
    <scope>IDENTIFICATION</scope>
</reference>
<protein>
    <submittedName>
        <fullName evidence="4">Eukaryotic translation initiation factor 4E-binding protein 1</fullName>
    </submittedName>
</protein>
<proteinExistence type="predicted"/>